<evidence type="ECO:0000313" key="2">
    <source>
        <dbReference type="Proteomes" id="UP001152607"/>
    </source>
</evidence>
<organism evidence="1 2">
    <name type="scientific">Periconia digitata</name>
    <dbReference type="NCBI Taxonomy" id="1303443"/>
    <lineage>
        <taxon>Eukaryota</taxon>
        <taxon>Fungi</taxon>
        <taxon>Dikarya</taxon>
        <taxon>Ascomycota</taxon>
        <taxon>Pezizomycotina</taxon>
        <taxon>Dothideomycetes</taxon>
        <taxon>Pleosporomycetidae</taxon>
        <taxon>Pleosporales</taxon>
        <taxon>Massarineae</taxon>
        <taxon>Periconiaceae</taxon>
        <taxon>Periconia</taxon>
    </lineage>
</organism>
<name>A0A9W4XR80_9PLEO</name>
<comment type="caution">
    <text evidence="1">The sequence shown here is derived from an EMBL/GenBank/DDBJ whole genome shotgun (WGS) entry which is preliminary data.</text>
</comment>
<dbReference type="Proteomes" id="UP001152607">
    <property type="component" value="Unassembled WGS sequence"/>
</dbReference>
<accession>A0A9W4XR80</accession>
<dbReference type="EMBL" id="CAOQHR010000010">
    <property type="protein sequence ID" value="CAI6340668.1"/>
    <property type="molecule type" value="Genomic_DNA"/>
</dbReference>
<evidence type="ECO:0000313" key="1">
    <source>
        <dbReference type="EMBL" id="CAI6340668.1"/>
    </source>
</evidence>
<gene>
    <name evidence="1" type="ORF">PDIGIT_LOCUS13852</name>
</gene>
<sequence length="78" mass="8900">MSMLSDVNRPIVCSSHPPKQSCVYISVYAVPSAYAAMLLSIWDSLLSLRPVLHTDMPPNCNDRRRYAFQHQRYAIVDC</sequence>
<protein>
    <submittedName>
        <fullName evidence="1">Uncharacterized protein</fullName>
    </submittedName>
</protein>
<proteinExistence type="predicted"/>
<keyword evidence="2" id="KW-1185">Reference proteome</keyword>
<reference evidence="1" key="1">
    <citation type="submission" date="2023-01" db="EMBL/GenBank/DDBJ databases">
        <authorList>
            <person name="Van Ghelder C."/>
            <person name="Rancurel C."/>
        </authorList>
    </citation>
    <scope>NUCLEOTIDE SEQUENCE</scope>
    <source>
        <strain evidence="1">CNCM I-4278</strain>
    </source>
</reference>
<dbReference type="AlphaFoldDB" id="A0A9W4XR80"/>